<reference evidence="2 3" key="1">
    <citation type="submission" date="2019-05" db="EMBL/GenBank/DDBJ databases">
        <title>Another draft genome of Portunus trituberculatus and its Hox gene families provides insights of decapod evolution.</title>
        <authorList>
            <person name="Jeong J.-H."/>
            <person name="Song I."/>
            <person name="Kim S."/>
            <person name="Choi T."/>
            <person name="Kim D."/>
            <person name="Ryu S."/>
            <person name="Kim W."/>
        </authorList>
    </citation>
    <scope>NUCLEOTIDE SEQUENCE [LARGE SCALE GENOMIC DNA]</scope>
    <source>
        <tissue evidence="2">Muscle</tissue>
    </source>
</reference>
<gene>
    <name evidence="2" type="ORF">E2C01_019514</name>
</gene>
<protein>
    <submittedName>
        <fullName evidence="2">Uncharacterized protein</fullName>
    </submittedName>
</protein>
<name>A0A5B7DZ19_PORTR</name>
<evidence type="ECO:0000313" key="3">
    <source>
        <dbReference type="Proteomes" id="UP000324222"/>
    </source>
</evidence>
<sequence length="62" mass="7017">MNARKTTGEAYTAATWKKPSNSCGHHKSRFERKLQKLENAGESTRNVTLQLRGTNKINAKKE</sequence>
<dbReference type="Proteomes" id="UP000324222">
    <property type="component" value="Unassembled WGS sequence"/>
</dbReference>
<accession>A0A5B7DZ19</accession>
<dbReference type="EMBL" id="VSRR010001592">
    <property type="protein sequence ID" value="MPC26379.1"/>
    <property type="molecule type" value="Genomic_DNA"/>
</dbReference>
<keyword evidence="3" id="KW-1185">Reference proteome</keyword>
<dbReference type="AlphaFoldDB" id="A0A5B7DZ19"/>
<feature type="region of interest" description="Disordered" evidence="1">
    <location>
        <begin position="37"/>
        <end position="62"/>
    </location>
</feature>
<proteinExistence type="predicted"/>
<organism evidence="2 3">
    <name type="scientific">Portunus trituberculatus</name>
    <name type="common">Swimming crab</name>
    <name type="synonym">Neptunus trituberculatus</name>
    <dbReference type="NCBI Taxonomy" id="210409"/>
    <lineage>
        <taxon>Eukaryota</taxon>
        <taxon>Metazoa</taxon>
        <taxon>Ecdysozoa</taxon>
        <taxon>Arthropoda</taxon>
        <taxon>Crustacea</taxon>
        <taxon>Multicrustacea</taxon>
        <taxon>Malacostraca</taxon>
        <taxon>Eumalacostraca</taxon>
        <taxon>Eucarida</taxon>
        <taxon>Decapoda</taxon>
        <taxon>Pleocyemata</taxon>
        <taxon>Brachyura</taxon>
        <taxon>Eubrachyura</taxon>
        <taxon>Portunoidea</taxon>
        <taxon>Portunidae</taxon>
        <taxon>Portuninae</taxon>
        <taxon>Portunus</taxon>
    </lineage>
</organism>
<feature type="compositionally biased region" description="Polar residues" evidence="1">
    <location>
        <begin position="41"/>
        <end position="62"/>
    </location>
</feature>
<evidence type="ECO:0000313" key="2">
    <source>
        <dbReference type="EMBL" id="MPC26379.1"/>
    </source>
</evidence>
<evidence type="ECO:0000256" key="1">
    <source>
        <dbReference type="SAM" id="MobiDB-lite"/>
    </source>
</evidence>
<comment type="caution">
    <text evidence="2">The sequence shown here is derived from an EMBL/GenBank/DDBJ whole genome shotgun (WGS) entry which is preliminary data.</text>
</comment>